<dbReference type="InterPro" id="IPR026444">
    <property type="entry name" value="Secre_tail"/>
</dbReference>
<sequence>MKKNYTTTKIVFIAILTMFITKIQAQTVTVSSLEDLLPYLNQDNVDVKLAPGTYNIETSDVTAGTFSNPLFLFEGSNNVFDFTDVTININTDVLTAFGKVDVNEIQILGNNNTLKNLTLEDIGTTAPSSRAQSIVMDGRDNKIEGFNLTIRGSYPYGYGDAFGKGGGSVIGHRKHSGVLIRGLRNHLKDCNIISRSYGHIVFMQAASYPTIEGCYIEGEMRSTDDMLLEEGTGSPADNVDFQTVWGYRLPAGYMMSLQEGGIRAYNAGTTYIDGVEIERGTDNPTILNCTVKNARTGVTLAHATGTKRVDGVTLLGCEQGFSIGSGTISNSSGDAQYGPLLTFAYSSDSNTTAHITVLPTTNHYNGSGTLAYIGGSGHNITLEGGDPDSNLRIQVGGEKNNVRLLGVTSSQNPLTASNLTFNNLTDIPVSLSDMSTHVSGESCGEITDDGSGNTMVNCGEAVPFPNPSAIYLINNPRWNARLGANGGHELIMLAETETNVTAQWKFTPVQGESGYYYIDCIGGDTKPRISADNTAVTIMQPDTYTDDSAKWRLDLYEGVLFHITNKNNRRLRGFDTLVDVVSTSSSGSYTRFSFTETTLSSKTILFNNFISLYPNPAKDVVNIKTSHKTLTEVSVYNMQGQQIINQRFYNNFKINLSEFTSGIYVVKLKSGNNEFVQKIIKQ</sequence>
<evidence type="ECO:0000256" key="2">
    <source>
        <dbReference type="SAM" id="SignalP"/>
    </source>
</evidence>
<dbReference type="RefSeq" id="WP_044631250.1">
    <property type="nucleotide sequence ID" value="NZ_JTDW01000001.1"/>
</dbReference>
<accession>A0A0D7WDP2</accession>
<feature type="chain" id="PRO_5002325630" description="Secretion system C-terminal sorting domain-containing protein" evidence="2">
    <location>
        <begin position="26"/>
        <end position="682"/>
    </location>
</feature>
<feature type="domain" description="Secretion system C-terminal sorting" evidence="3">
    <location>
        <begin position="612"/>
        <end position="680"/>
    </location>
</feature>
<dbReference type="AlphaFoldDB" id="A0A0D7WDP2"/>
<evidence type="ECO:0000259" key="3">
    <source>
        <dbReference type="Pfam" id="PF18962"/>
    </source>
</evidence>
<reference evidence="4 5" key="1">
    <citation type="submission" date="2014-11" db="EMBL/GenBank/DDBJ databases">
        <title>Tamlana sedimentorum sp. nov., isolated from shallow sand sediments of the Sea of Japan.</title>
        <authorList>
            <person name="Romanenko L.A."/>
        </authorList>
    </citation>
    <scope>NUCLEOTIDE SEQUENCE [LARGE SCALE GENOMIC DNA]</scope>
    <source>
        <strain evidence="4 5">JCM 19808</strain>
    </source>
</reference>
<dbReference type="Pfam" id="PF18962">
    <property type="entry name" value="Por_Secre_tail"/>
    <property type="match status" value="1"/>
</dbReference>
<dbReference type="Proteomes" id="UP000032578">
    <property type="component" value="Unassembled WGS sequence"/>
</dbReference>
<gene>
    <name evidence="4" type="ORF">PW52_02220</name>
</gene>
<name>A0A0D7WDP2_9FLAO</name>
<feature type="signal peptide" evidence="2">
    <location>
        <begin position="1"/>
        <end position="25"/>
    </location>
</feature>
<keyword evidence="5" id="KW-1185">Reference proteome</keyword>
<dbReference type="SUPFAM" id="SSF51126">
    <property type="entry name" value="Pectin lyase-like"/>
    <property type="match status" value="2"/>
</dbReference>
<dbReference type="OrthoDB" id="8981767at2"/>
<organism evidence="4 5">
    <name type="scientific">Neotamlana sedimentorum</name>
    <dbReference type="NCBI Taxonomy" id="1435349"/>
    <lineage>
        <taxon>Bacteria</taxon>
        <taxon>Pseudomonadati</taxon>
        <taxon>Bacteroidota</taxon>
        <taxon>Flavobacteriia</taxon>
        <taxon>Flavobacteriales</taxon>
        <taxon>Flavobacteriaceae</taxon>
        <taxon>Neotamlana</taxon>
    </lineage>
</organism>
<dbReference type="NCBIfam" id="TIGR04183">
    <property type="entry name" value="Por_Secre_tail"/>
    <property type="match status" value="1"/>
</dbReference>
<proteinExistence type="predicted"/>
<dbReference type="InterPro" id="IPR011050">
    <property type="entry name" value="Pectin_lyase_fold/virulence"/>
</dbReference>
<dbReference type="InterPro" id="IPR035992">
    <property type="entry name" value="Ricin_B-like_lectins"/>
</dbReference>
<evidence type="ECO:0000313" key="5">
    <source>
        <dbReference type="Proteomes" id="UP000032578"/>
    </source>
</evidence>
<protein>
    <recommendedName>
        <fullName evidence="3">Secretion system C-terminal sorting domain-containing protein</fullName>
    </recommendedName>
</protein>
<evidence type="ECO:0000313" key="4">
    <source>
        <dbReference type="EMBL" id="KJD37260.1"/>
    </source>
</evidence>
<evidence type="ECO:0000256" key="1">
    <source>
        <dbReference type="ARBA" id="ARBA00022729"/>
    </source>
</evidence>
<dbReference type="SUPFAM" id="SSF50370">
    <property type="entry name" value="Ricin B-like lectins"/>
    <property type="match status" value="1"/>
</dbReference>
<dbReference type="STRING" id="1435349.PW52_02220"/>
<keyword evidence="1 2" id="KW-0732">Signal</keyword>
<dbReference type="PATRIC" id="fig|1435349.4.peg.461"/>
<comment type="caution">
    <text evidence="4">The sequence shown here is derived from an EMBL/GenBank/DDBJ whole genome shotgun (WGS) entry which is preliminary data.</text>
</comment>
<dbReference type="EMBL" id="JTDW01000001">
    <property type="protein sequence ID" value="KJD37260.1"/>
    <property type="molecule type" value="Genomic_DNA"/>
</dbReference>